<name>A0ABP1QWC4_9HEXA</name>
<feature type="compositionally biased region" description="Polar residues" evidence="6">
    <location>
        <begin position="416"/>
        <end position="425"/>
    </location>
</feature>
<evidence type="ECO:0000256" key="2">
    <source>
        <dbReference type="ARBA" id="ARBA00022737"/>
    </source>
</evidence>
<evidence type="ECO:0000313" key="8">
    <source>
        <dbReference type="EMBL" id="CAL8109922.1"/>
    </source>
</evidence>
<evidence type="ECO:0000259" key="7">
    <source>
        <dbReference type="PROSITE" id="PS50157"/>
    </source>
</evidence>
<feature type="region of interest" description="Disordered" evidence="6">
    <location>
        <begin position="402"/>
        <end position="425"/>
    </location>
</feature>
<protein>
    <recommendedName>
        <fullName evidence="7">C2H2-type domain-containing protein</fullName>
    </recommendedName>
</protein>
<keyword evidence="2" id="KW-0677">Repeat</keyword>
<feature type="compositionally biased region" description="Basic and acidic residues" evidence="6">
    <location>
        <begin position="339"/>
        <end position="348"/>
    </location>
</feature>
<feature type="compositionally biased region" description="Basic residues" evidence="6">
    <location>
        <begin position="349"/>
        <end position="370"/>
    </location>
</feature>
<keyword evidence="3 5" id="KW-0863">Zinc-finger</keyword>
<feature type="region of interest" description="Disordered" evidence="6">
    <location>
        <begin position="137"/>
        <end position="162"/>
    </location>
</feature>
<dbReference type="SUPFAM" id="SSF57667">
    <property type="entry name" value="beta-beta-alpha zinc fingers"/>
    <property type="match status" value="4"/>
</dbReference>
<feature type="domain" description="C2H2-type" evidence="7">
    <location>
        <begin position="616"/>
        <end position="644"/>
    </location>
</feature>
<evidence type="ECO:0000256" key="4">
    <source>
        <dbReference type="ARBA" id="ARBA00022833"/>
    </source>
</evidence>
<dbReference type="Pfam" id="PF00096">
    <property type="entry name" value="zf-C2H2"/>
    <property type="match status" value="4"/>
</dbReference>
<feature type="compositionally biased region" description="Acidic residues" evidence="6">
    <location>
        <begin position="137"/>
        <end position="148"/>
    </location>
</feature>
<feature type="compositionally biased region" description="Basic and acidic residues" evidence="6">
    <location>
        <begin position="222"/>
        <end position="236"/>
    </location>
</feature>
<keyword evidence="1" id="KW-0479">Metal-binding</keyword>
<dbReference type="PROSITE" id="PS00028">
    <property type="entry name" value="ZINC_FINGER_C2H2_1"/>
    <property type="match status" value="5"/>
</dbReference>
<evidence type="ECO:0000256" key="5">
    <source>
        <dbReference type="PROSITE-ProRule" id="PRU00042"/>
    </source>
</evidence>
<keyword evidence="9" id="KW-1185">Reference proteome</keyword>
<feature type="region of interest" description="Disordered" evidence="6">
    <location>
        <begin position="189"/>
        <end position="303"/>
    </location>
</feature>
<evidence type="ECO:0000256" key="3">
    <source>
        <dbReference type="ARBA" id="ARBA00022771"/>
    </source>
</evidence>
<accession>A0ABP1QWC4</accession>
<evidence type="ECO:0000256" key="6">
    <source>
        <dbReference type="SAM" id="MobiDB-lite"/>
    </source>
</evidence>
<keyword evidence="4" id="KW-0862">Zinc</keyword>
<dbReference type="EMBL" id="CAXLJM020000043">
    <property type="protein sequence ID" value="CAL8109922.1"/>
    <property type="molecule type" value="Genomic_DNA"/>
</dbReference>
<feature type="compositionally biased region" description="Basic and acidic residues" evidence="6">
    <location>
        <begin position="258"/>
        <end position="276"/>
    </location>
</feature>
<evidence type="ECO:0000313" key="9">
    <source>
        <dbReference type="Proteomes" id="UP001642540"/>
    </source>
</evidence>
<dbReference type="PANTHER" id="PTHR24379">
    <property type="entry name" value="KRAB AND ZINC FINGER DOMAIN-CONTAINING"/>
    <property type="match status" value="1"/>
</dbReference>
<feature type="compositionally biased region" description="Low complexity" evidence="6">
    <location>
        <begin position="237"/>
        <end position="247"/>
    </location>
</feature>
<sequence length="797" mass="91234">MEVLQLKSCIVCSKPHPSFIKSELQSKLIMSSLLPGSNGSVVFNNQLCMYFISKKLLNFTDDECMRFIAHFQNNPTTGWCQVFCEKCGVYVGQALDLHKKMLMLAGKIDELAITLQSHMKGSNSGAYFDEIMNSDVDDDEEEDEENDYEYSVGGSTFPYEEAYDPPECISLEEDDERYSTLSVEEDVEVNADVTIPVHEDDLESTTSKDDSVSIESAPPPLIREEYPRFTPVREDIQSSPEPIQSSSVEDDVEDDALIDDHHREDPGDGDSIEKTPEGTSSTTKGSERILGKAKNSEVAPPEIDAYSNITSANIPDDVLEALFRMQFSESSSDEMLDNNDEKDKEWKPNRKLKFTKRSTKTRKVTPKKKVTSGENSNVRKSVRKSKPSLRMRNVVADIVSHDTHDSHDSVVPPTRRVSNAGSSSTSKTEKAKGILICNRCPTKYKKAGQLARHLRVHKECDEMNNEFDCKVCGFPCISKKNFRRHNSYRHQAAEYKCDECGYIAPEKARLERHKEIHKLMIGSKEFQCDVCNESFGDFITISRHRRQVHSSHIKLSVFKCDKCDGTYSTLRRLQNHISQFHDPIITPTCQHCGKVFRKTYDLKEHMKVHEPKERLEVCEYCGVDFMHSKTLRAHIRKFHSESTTESVNSTNNEEPVYKCKHCEFTSHLRLIIMRHRKIHSNIYRYPCDICGKGYTKPYSLKLHQQTTHGEGKNTVYCKWCQKKFIHQYYLKYHLERCKKRPDEDKAKELLEKKKRKRKSTSSSAVVSPTNNLTSIPMGNNNKAGNHSETTRIVDSNL</sequence>
<dbReference type="Proteomes" id="UP001642540">
    <property type="component" value="Unassembled WGS sequence"/>
</dbReference>
<feature type="domain" description="C2H2-type" evidence="7">
    <location>
        <begin position="685"/>
        <end position="713"/>
    </location>
</feature>
<feature type="compositionally biased region" description="Polar residues" evidence="6">
    <location>
        <begin position="770"/>
        <end position="797"/>
    </location>
</feature>
<feature type="compositionally biased region" description="Acidic residues" evidence="6">
    <location>
        <begin position="248"/>
        <end position="257"/>
    </location>
</feature>
<dbReference type="InterPro" id="IPR013087">
    <property type="entry name" value="Znf_C2H2_type"/>
</dbReference>
<dbReference type="SMART" id="SM00355">
    <property type="entry name" value="ZnF_C2H2"/>
    <property type="match status" value="10"/>
</dbReference>
<dbReference type="PROSITE" id="PS50157">
    <property type="entry name" value="ZINC_FINGER_C2H2_2"/>
    <property type="match status" value="6"/>
</dbReference>
<comment type="caution">
    <text evidence="8">The sequence shown here is derived from an EMBL/GenBank/DDBJ whole genome shotgun (WGS) entry which is preliminary data.</text>
</comment>
<proteinExistence type="predicted"/>
<feature type="region of interest" description="Disordered" evidence="6">
    <location>
        <begin position="330"/>
        <end position="386"/>
    </location>
</feature>
<reference evidence="8 9" key="1">
    <citation type="submission" date="2024-08" db="EMBL/GenBank/DDBJ databases">
        <authorList>
            <person name="Cucini C."/>
            <person name="Frati F."/>
        </authorList>
    </citation>
    <scope>NUCLEOTIDE SEQUENCE [LARGE SCALE GENOMIC DNA]</scope>
</reference>
<dbReference type="PANTHER" id="PTHR24379:SF121">
    <property type="entry name" value="C2H2-TYPE DOMAIN-CONTAINING PROTEIN"/>
    <property type="match status" value="1"/>
</dbReference>
<feature type="region of interest" description="Disordered" evidence="6">
    <location>
        <begin position="750"/>
        <end position="797"/>
    </location>
</feature>
<organism evidence="8 9">
    <name type="scientific">Orchesella dallaii</name>
    <dbReference type="NCBI Taxonomy" id="48710"/>
    <lineage>
        <taxon>Eukaryota</taxon>
        <taxon>Metazoa</taxon>
        <taxon>Ecdysozoa</taxon>
        <taxon>Arthropoda</taxon>
        <taxon>Hexapoda</taxon>
        <taxon>Collembola</taxon>
        <taxon>Entomobryomorpha</taxon>
        <taxon>Entomobryoidea</taxon>
        <taxon>Orchesellidae</taxon>
        <taxon>Orchesellinae</taxon>
        <taxon>Orchesella</taxon>
    </lineage>
</organism>
<dbReference type="InterPro" id="IPR036236">
    <property type="entry name" value="Znf_C2H2_sf"/>
</dbReference>
<feature type="domain" description="C2H2-type" evidence="7">
    <location>
        <begin position="526"/>
        <end position="554"/>
    </location>
</feature>
<dbReference type="Gene3D" id="3.30.160.60">
    <property type="entry name" value="Classic Zinc Finger"/>
    <property type="match status" value="5"/>
</dbReference>
<feature type="domain" description="C2H2-type" evidence="7">
    <location>
        <begin position="587"/>
        <end position="614"/>
    </location>
</feature>
<evidence type="ECO:0000256" key="1">
    <source>
        <dbReference type="ARBA" id="ARBA00022723"/>
    </source>
</evidence>
<feature type="domain" description="C2H2-type" evidence="7">
    <location>
        <begin position="435"/>
        <end position="462"/>
    </location>
</feature>
<feature type="compositionally biased region" description="Low complexity" evidence="6">
    <location>
        <begin position="760"/>
        <end position="769"/>
    </location>
</feature>
<gene>
    <name evidence="8" type="ORF">ODALV1_LOCUS13815</name>
</gene>
<feature type="domain" description="C2H2-type" evidence="7">
    <location>
        <begin position="495"/>
        <end position="517"/>
    </location>
</feature>